<feature type="compositionally biased region" description="Pro residues" evidence="1">
    <location>
        <begin position="78"/>
        <end position="94"/>
    </location>
</feature>
<sequence>MRNAPPRPRSPPFRVPRPRSTTAFHAGGVPPGDGLYGRSSVPDSRQSVARHADRGTGSSGTHHHGTHGENRPCSDVPAPAPPPPPPPPPPPGSPPRSSRRRPPSS</sequence>
<feature type="compositionally biased region" description="Pro residues" evidence="1">
    <location>
        <begin position="1"/>
        <end position="15"/>
    </location>
</feature>
<dbReference type="Proteomes" id="UP000324101">
    <property type="component" value="Chromosome"/>
</dbReference>
<reference evidence="2 3" key="1">
    <citation type="submission" date="2018-05" db="EMBL/GenBank/DDBJ databases">
        <title>Streptomyces venezuelae.</title>
        <authorList>
            <person name="Kim W."/>
            <person name="Lee N."/>
            <person name="Cho B.-K."/>
        </authorList>
    </citation>
    <scope>NUCLEOTIDE SEQUENCE [LARGE SCALE GENOMIC DNA]</scope>
    <source>
        <strain evidence="2 3">ATCC 21018</strain>
    </source>
</reference>
<evidence type="ECO:0000313" key="3">
    <source>
        <dbReference type="Proteomes" id="UP000324101"/>
    </source>
</evidence>
<proteinExistence type="predicted"/>
<name>A0A5P2DHF5_STRVZ</name>
<organism evidence="2 3">
    <name type="scientific">Streptomyces venezuelae</name>
    <dbReference type="NCBI Taxonomy" id="54571"/>
    <lineage>
        <taxon>Bacteria</taxon>
        <taxon>Bacillati</taxon>
        <taxon>Actinomycetota</taxon>
        <taxon>Actinomycetes</taxon>
        <taxon>Kitasatosporales</taxon>
        <taxon>Streptomycetaceae</taxon>
        <taxon>Streptomyces</taxon>
    </lineage>
</organism>
<accession>A0A5P2DHF5</accession>
<dbReference type="AlphaFoldDB" id="A0A5P2DHF5"/>
<dbReference type="EMBL" id="CP029189">
    <property type="protein sequence ID" value="QES54173.1"/>
    <property type="molecule type" value="Genomic_DNA"/>
</dbReference>
<protein>
    <submittedName>
        <fullName evidence="2">Uncharacterized protein</fullName>
    </submittedName>
</protein>
<feature type="region of interest" description="Disordered" evidence="1">
    <location>
        <begin position="1"/>
        <end position="105"/>
    </location>
</feature>
<evidence type="ECO:0000256" key="1">
    <source>
        <dbReference type="SAM" id="MobiDB-lite"/>
    </source>
</evidence>
<gene>
    <name evidence="2" type="ORF">DEJ51_07885</name>
</gene>
<evidence type="ECO:0000313" key="2">
    <source>
        <dbReference type="EMBL" id="QES54173.1"/>
    </source>
</evidence>